<evidence type="ECO:0000256" key="2">
    <source>
        <dbReference type="ARBA" id="ARBA00022692"/>
    </source>
</evidence>
<dbReference type="GO" id="GO:0043235">
    <property type="term" value="C:receptor complex"/>
    <property type="evidence" value="ECO:0007669"/>
    <property type="project" value="Ensembl"/>
</dbReference>
<evidence type="ECO:0000256" key="3">
    <source>
        <dbReference type="ARBA" id="ARBA00022729"/>
    </source>
</evidence>
<dbReference type="Proteomes" id="UP000694415">
    <property type="component" value="Unplaced"/>
</dbReference>
<keyword evidence="9" id="KW-0325">Glycoprotein</keyword>
<accession>A0A8C6GUD8</accession>
<dbReference type="GO" id="GO:0050776">
    <property type="term" value="P:regulation of immune response"/>
    <property type="evidence" value="ECO:0007669"/>
    <property type="project" value="InterPro"/>
</dbReference>
<keyword evidence="7 13" id="KW-0472">Membrane</keyword>
<dbReference type="InterPro" id="IPR036179">
    <property type="entry name" value="Ig-like_dom_sf"/>
</dbReference>
<dbReference type="GO" id="GO:0015026">
    <property type="term" value="F:coreceptor activity"/>
    <property type="evidence" value="ECO:0007669"/>
    <property type="project" value="InterPro"/>
</dbReference>
<dbReference type="GO" id="GO:0042288">
    <property type="term" value="F:MHC class I protein binding"/>
    <property type="evidence" value="ECO:0007669"/>
    <property type="project" value="InterPro"/>
</dbReference>
<keyword evidence="5 13" id="KW-1133">Transmembrane helix</keyword>
<feature type="domain" description="Ig-like" evidence="15">
    <location>
        <begin position="20"/>
        <end position="117"/>
    </location>
</feature>
<dbReference type="GO" id="GO:0002250">
    <property type="term" value="P:adaptive immune response"/>
    <property type="evidence" value="ECO:0007669"/>
    <property type="project" value="UniProtKB-KW"/>
</dbReference>
<evidence type="ECO:0000313" key="16">
    <source>
        <dbReference type="Ensembl" id="ENSMSIP00000011128.1"/>
    </source>
</evidence>
<evidence type="ECO:0000256" key="1">
    <source>
        <dbReference type="ARBA" id="ARBA00004479"/>
    </source>
</evidence>
<dbReference type="Gene3D" id="2.60.40.10">
    <property type="entry name" value="Immunoglobulins"/>
    <property type="match status" value="1"/>
</dbReference>
<dbReference type="PANTHER" id="PTHR11292:SF7">
    <property type="entry name" value="T-CELL SURFACE GLYCOPROTEIN CD8 BETA CHAIN-RELATED"/>
    <property type="match status" value="1"/>
</dbReference>
<keyword evidence="4" id="KW-0391">Immunity</keyword>
<keyword evidence="2 13" id="KW-0812">Transmembrane</keyword>
<evidence type="ECO:0000259" key="15">
    <source>
        <dbReference type="PROSITE" id="PS50835"/>
    </source>
</evidence>
<feature type="chain" id="PRO_5034815370" description="T-cell surface glycoprotein CD8 beta chain" evidence="14">
    <location>
        <begin position="22"/>
        <end position="213"/>
    </location>
</feature>
<keyword evidence="10" id="KW-0393">Immunoglobulin domain</keyword>
<dbReference type="SUPFAM" id="SSF48726">
    <property type="entry name" value="Immunoglobulin"/>
    <property type="match status" value="1"/>
</dbReference>
<sequence length="213" mass="24192">MQPWLWLVFSMKLAALWSSSALIQTPSSLLVQTNHTAKMSCEVKSNSKLTSIYWLRERQDPKDKYFEFLASWSSSKGVLYGESVDKKRNIILESSDSSRPFLSIMNVKPEDSDFYFCATVGSPKMVFGTGTKLTVVDVLPTTAPTKKTTLKMKKKKQCPFPHPETQKGLTCSLTTLSLLVVCILLLLAFLGVAVYFYCVQRRARIHFMKQFHK</sequence>
<dbReference type="FunFam" id="2.60.40.10:FF:000645">
    <property type="entry name" value="T-cell surface glycoprotein CD8 beta chain"/>
    <property type="match status" value="1"/>
</dbReference>
<dbReference type="Ensembl" id="ENSMSIT00000014115.1">
    <property type="protein sequence ID" value="ENSMSIP00000011128.1"/>
    <property type="gene ID" value="ENSMSIG00000009735.1"/>
</dbReference>
<keyword evidence="3 14" id="KW-0732">Signal</keyword>
<feature type="signal peptide" evidence="14">
    <location>
        <begin position="1"/>
        <end position="21"/>
    </location>
</feature>
<evidence type="ECO:0000256" key="6">
    <source>
        <dbReference type="ARBA" id="ARBA00023130"/>
    </source>
</evidence>
<evidence type="ECO:0000256" key="7">
    <source>
        <dbReference type="ARBA" id="ARBA00023136"/>
    </source>
</evidence>
<dbReference type="InterPro" id="IPR003599">
    <property type="entry name" value="Ig_sub"/>
</dbReference>
<proteinExistence type="predicted"/>
<evidence type="ECO:0000256" key="14">
    <source>
        <dbReference type="SAM" id="SignalP"/>
    </source>
</evidence>
<dbReference type="PANTHER" id="PTHR11292">
    <property type="entry name" value="T-CELL SURFACE GLYCOPROTEIN CD8 BETA CHAIN"/>
    <property type="match status" value="1"/>
</dbReference>
<keyword evidence="6" id="KW-1064">Adaptive immunity</keyword>
<comment type="subunit">
    <text evidence="11">Forms disulfide-linked heterodimers with CD8A at the cell surface. Interacts with CD3D; this interaction couples TCR-CD3 with CD8. Interacts with LCK.</text>
</comment>
<evidence type="ECO:0000256" key="12">
    <source>
        <dbReference type="ARBA" id="ARBA00072266"/>
    </source>
</evidence>
<dbReference type="SMART" id="SM00406">
    <property type="entry name" value="IGv"/>
    <property type="match status" value="1"/>
</dbReference>
<reference evidence="16" key="2">
    <citation type="submission" date="2025-09" db="UniProtKB">
        <authorList>
            <consortium name="Ensembl"/>
        </authorList>
    </citation>
    <scope>IDENTIFICATION</scope>
</reference>
<keyword evidence="17" id="KW-1185">Reference proteome</keyword>
<dbReference type="CDD" id="cd07700">
    <property type="entry name" value="IgV_CD8_beta"/>
    <property type="match status" value="1"/>
</dbReference>
<dbReference type="InterPro" id="IPR013106">
    <property type="entry name" value="Ig_V-set"/>
</dbReference>
<dbReference type="GO" id="GO:0009897">
    <property type="term" value="C:external side of plasma membrane"/>
    <property type="evidence" value="ECO:0007669"/>
    <property type="project" value="Ensembl"/>
</dbReference>
<reference evidence="16" key="1">
    <citation type="submission" date="2025-08" db="UniProtKB">
        <authorList>
            <consortium name="Ensembl"/>
        </authorList>
    </citation>
    <scope>IDENTIFICATION</scope>
</reference>
<dbReference type="InterPro" id="IPR042414">
    <property type="entry name" value="CD8B"/>
</dbReference>
<protein>
    <recommendedName>
        <fullName evidence="12">T-cell surface glycoprotein CD8 beta chain</fullName>
    </recommendedName>
</protein>
<feature type="transmembrane region" description="Helical" evidence="13">
    <location>
        <begin position="176"/>
        <end position="199"/>
    </location>
</feature>
<dbReference type="SMART" id="SM00409">
    <property type="entry name" value="IG"/>
    <property type="match status" value="1"/>
</dbReference>
<dbReference type="GeneTree" id="ENSGT00510000048998"/>
<keyword evidence="8" id="KW-1015">Disulfide bond</keyword>
<evidence type="ECO:0000256" key="11">
    <source>
        <dbReference type="ARBA" id="ARBA00061995"/>
    </source>
</evidence>
<evidence type="ECO:0000256" key="10">
    <source>
        <dbReference type="ARBA" id="ARBA00023319"/>
    </source>
</evidence>
<comment type="subcellular location">
    <subcellularLocation>
        <location evidence="1">Membrane</location>
        <topology evidence="1">Single-pass type I membrane protein</topology>
    </subcellularLocation>
</comment>
<dbReference type="InterPro" id="IPR013783">
    <property type="entry name" value="Ig-like_fold"/>
</dbReference>
<dbReference type="PROSITE" id="PS50835">
    <property type="entry name" value="IG_LIKE"/>
    <property type="match status" value="1"/>
</dbReference>
<evidence type="ECO:0000256" key="9">
    <source>
        <dbReference type="ARBA" id="ARBA00023180"/>
    </source>
</evidence>
<name>A0A8C6GUD8_MUSSI</name>
<dbReference type="InterPro" id="IPR007110">
    <property type="entry name" value="Ig-like_dom"/>
</dbReference>
<dbReference type="Pfam" id="PF07686">
    <property type="entry name" value="V-set"/>
    <property type="match status" value="1"/>
</dbReference>
<evidence type="ECO:0000313" key="17">
    <source>
        <dbReference type="Proteomes" id="UP000694415"/>
    </source>
</evidence>
<evidence type="ECO:0000256" key="8">
    <source>
        <dbReference type="ARBA" id="ARBA00023157"/>
    </source>
</evidence>
<evidence type="ECO:0000256" key="4">
    <source>
        <dbReference type="ARBA" id="ARBA00022859"/>
    </source>
</evidence>
<evidence type="ECO:0000256" key="5">
    <source>
        <dbReference type="ARBA" id="ARBA00022989"/>
    </source>
</evidence>
<evidence type="ECO:0000256" key="13">
    <source>
        <dbReference type="SAM" id="Phobius"/>
    </source>
</evidence>
<dbReference type="AlphaFoldDB" id="A0A8C6GUD8"/>
<organism evidence="16 17">
    <name type="scientific">Mus spicilegus</name>
    <name type="common">Mound-building mouse</name>
    <dbReference type="NCBI Taxonomy" id="10103"/>
    <lineage>
        <taxon>Eukaryota</taxon>
        <taxon>Metazoa</taxon>
        <taxon>Chordata</taxon>
        <taxon>Craniata</taxon>
        <taxon>Vertebrata</taxon>
        <taxon>Euteleostomi</taxon>
        <taxon>Mammalia</taxon>
        <taxon>Eutheria</taxon>
        <taxon>Euarchontoglires</taxon>
        <taxon>Glires</taxon>
        <taxon>Rodentia</taxon>
        <taxon>Myomorpha</taxon>
        <taxon>Muroidea</taxon>
        <taxon>Muridae</taxon>
        <taxon>Murinae</taxon>
        <taxon>Mus</taxon>
        <taxon>Mus</taxon>
    </lineage>
</organism>